<feature type="compositionally biased region" description="Basic and acidic residues" evidence="7">
    <location>
        <begin position="11"/>
        <end position="28"/>
    </location>
</feature>
<dbReference type="Pfam" id="PF00209">
    <property type="entry name" value="SNF"/>
    <property type="match status" value="1"/>
</dbReference>
<feature type="transmembrane region" description="Helical" evidence="8">
    <location>
        <begin position="529"/>
        <end position="546"/>
    </location>
</feature>
<comment type="subcellular location">
    <subcellularLocation>
        <location evidence="1">Membrane</location>
        <topology evidence="1">Multi-pass membrane protein</topology>
    </subcellularLocation>
</comment>
<evidence type="ECO:0000256" key="1">
    <source>
        <dbReference type="ARBA" id="ARBA00004141"/>
    </source>
</evidence>
<feature type="region of interest" description="Disordered" evidence="7">
    <location>
        <begin position="1"/>
        <end position="58"/>
    </location>
</feature>
<dbReference type="PRINTS" id="PR00176">
    <property type="entry name" value="NANEUSMPORT"/>
</dbReference>
<dbReference type="EMBL" id="HBEO01007374">
    <property type="protein sequence ID" value="CAD8474309.1"/>
    <property type="molecule type" value="Transcribed_RNA"/>
</dbReference>
<dbReference type="GO" id="GO:0005886">
    <property type="term" value="C:plasma membrane"/>
    <property type="evidence" value="ECO:0007669"/>
    <property type="project" value="TreeGrafter"/>
</dbReference>
<reference evidence="9" key="1">
    <citation type="submission" date="2021-01" db="EMBL/GenBank/DDBJ databases">
        <authorList>
            <person name="Corre E."/>
            <person name="Pelletier E."/>
            <person name="Niang G."/>
            <person name="Scheremetjew M."/>
            <person name="Finn R."/>
            <person name="Kale V."/>
            <person name="Holt S."/>
            <person name="Cochrane G."/>
            <person name="Meng A."/>
            <person name="Brown T."/>
            <person name="Cohen L."/>
        </authorList>
    </citation>
    <scope>NUCLEOTIDE SEQUENCE</scope>
    <source>
        <strain evidence="9">CCMP325</strain>
    </source>
</reference>
<evidence type="ECO:0000256" key="5">
    <source>
        <dbReference type="ARBA" id="ARBA00023136"/>
    </source>
</evidence>
<keyword evidence="6" id="KW-0769">Symport</keyword>
<evidence type="ECO:0000256" key="7">
    <source>
        <dbReference type="SAM" id="MobiDB-lite"/>
    </source>
</evidence>
<comment type="similarity">
    <text evidence="6">Belongs to the sodium:neurotransmitter symporter (SNF) (TC 2.A.22) family.</text>
</comment>
<dbReference type="PROSITE" id="PS50267">
    <property type="entry name" value="NA_NEUROTRAN_SYMP_3"/>
    <property type="match status" value="1"/>
</dbReference>
<evidence type="ECO:0000256" key="8">
    <source>
        <dbReference type="SAM" id="Phobius"/>
    </source>
</evidence>
<sequence length="693" mass="78149">MVVESWTAKAAKPEHDEKEERNQASKGDEMEDVFLDTEHGRDTSIEIEHPTRSDTDHSRWFPARPSSNLNAIFEEDEEFNSDKHETQMWSSRLTYLIASVGGAVGIGNVWRFPFLCYRNGGATFLIPYFLSLFALGIPLWILESSLGQGIGKSSLGCFRDLSRRWKGLGWLSFVANQGICIYYCVVLAWSLRYLAAAMSKGPIPWGGGSGTEYFQSEILHNAYVCWRRNATLDWSMVGSAPSWHEQVYPLGLLANLSRMQQTDILDYTQAEEMRRRFGFRCHETGFHRQGRIVDENLWSLLAIWLVVLVMVFYGTKTLKWSVYISIPLPYIVLVVIFFRGITLEGASDGIRFYLQPDMERLFYDRVNAETGEVQTAIDVWINAASHIFFTFGLAEGILITYASYNPPHFHIPSNAAVIAFTNCATEIFSGFCVFSILGYMAHKKGVAVEDVVAGSPSLVFETIPEALSLMPSPKVFNSLFFIMLLLLGLTSATTIVEVSVSILRDQCRELIQRGSACSGLGRMIMRRTWFLPCIVSVFSFLLGLLFCRRSGSLWVDLVDGSISNFLLTLIGFCEFVLVAWVFGMPNVRLLLHRRIAWFPRSLLGFLWKWVGPVTTFALLVAGVRNYISDPITSVTWAVCIGWMIPLLPLAAWMIKSIEFQKAKQVVHMSVSSFKISSNTQDVEKARLNQSTAT</sequence>
<feature type="transmembrane region" description="Helical" evidence="8">
    <location>
        <begin position="124"/>
        <end position="142"/>
    </location>
</feature>
<feature type="transmembrane region" description="Helical" evidence="8">
    <location>
        <begin position="168"/>
        <end position="191"/>
    </location>
</feature>
<feature type="compositionally biased region" description="Basic and acidic residues" evidence="7">
    <location>
        <begin position="36"/>
        <end position="58"/>
    </location>
</feature>
<organism evidence="9">
    <name type="scientific">Hanusia phi</name>
    <dbReference type="NCBI Taxonomy" id="3032"/>
    <lineage>
        <taxon>Eukaryota</taxon>
        <taxon>Cryptophyceae</taxon>
        <taxon>Pyrenomonadales</taxon>
        <taxon>Geminigeraceae</taxon>
        <taxon>Hanusia</taxon>
    </lineage>
</organism>
<feature type="transmembrane region" description="Helical" evidence="8">
    <location>
        <begin position="416"/>
        <end position="441"/>
    </location>
</feature>
<gene>
    <name evidence="9" type="ORF">HPHI1048_LOCUS5197</name>
</gene>
<dbReference type="CDD" id="cd10324">
    <property type="entry name" value="SLC6sbd"/>
    <property type="match status" value="1"/>
</dbReference>
<evidence type="ECO:0000256" key="3">
    <source>
        <dbReference type="ARBA" id="ARBA00022692"/>
    </source>
</evidence>
<accession>A0A7S0E5K3</accession>
<dbReference type="GO" id="GO:0035725">
    <property type="term" value="P:sodium ion transmembrane transport"/>
    <property type="evidence" value="ECO:0007669"/>
    <property type="project" value="TreeGrafter"/>
</dbReference>
<keyword evidence="3 6" id="KW-0812">Transmembrane</keyword>
<dbReference type="InterPro" id="IPR037272">
    <property type="entry name" value="SNS_sf"/>
</dbReference>
<keyword evidence="5 8" id="KW-0472">Membrane</keyword>
<name>A0A7S0E5K3_9CRYP</name>
<dbReference type="SUPFAM" id="SSF161070">
    <property type="entry name" value="SNF-like"/>
    <property type="match status" value="1"/>
</dbReference>
<feature type="transmembrane region" description="Helical" evidence="8">
    <location>
        <begin position="383"/>
        <end position="404"/>
    </location>
</feature>
<dbReference type="GO" id="GO:0015293">
    <property type="term" value="F:symporter activity"/>
    <property type="evidence" value="ECO:0007669"/>
    <property type="project" value="UniProtKB-KW"/>
</dbReference>
<evidence type="ECO:0000256" key="4">
    <source>
        <dbReference type="ARBA" id="ARBA00022989"/>
    </source>
</evidence>
<dbReference type="PANTHER" id="PTHR11616">
    <property type="entry name" value="SODIUM/CHLORIDE DEPENDENT TRANSPORTER"/>
    <property type="match status" value="1"/>
</dbReference>
<feature type="transmembrane region" description="Helical" evidence="8">
    <location>
        <begin position="297"/>
        <end position="315"/>
    </location>
</feature>
<feature type="transmembrane region" description="Helical" evidence="8">
    <location>
        <begin position="633"/>
        <end position="654"/>
    </location>
</feature>
<dbReference type="NCBIfam" id="NF037979">
    <property type="entry name" value="Na_transp"/>
    <property type="match status" value="1"/>
</dbReference>
<feature type="transmembrane region" description="Helical" evidence="8">
    <location>
        <begin position="566"/>
        <end position="584"/>
    </location>
</feature>
<proteinExistence type="inferred from homology"/>
<feature type="transmembrane region" description="Helical" evidence="8">
    <location>
        <begin position="322"/>
        <end position="341"/>
    </location>
</feature>
<evidence type="ECO:0000313" key="9">
    <source>
        <dbReference type="EMBL" id="CAD8474309.1"/>
    </source>
</evidence>
<protein>
    <recommendedName>
        <fullName evidence="6">Transporter</fullName>
    </recommendedName>
</protein>
<feature type="transmembrane region" description="Helical" evidence="8">
    <location>
        <begin position="93"/>
        <end position="112"/>
    </location>
</feature>
<dbReference type="AlphaFoldDB" id="A0A7S0E5K3"/>
<dbReference type="PROSITE" id="PS00610">
    <property type="entry name" value="NA_NEUROTRAN_SYMP_1"/>
    <property type="match status" value="1"/>
</dbReference>
<dbReference type="InterPro" id="IPR000175">
    <property type="entry name" value="Na/ntran_symport"/>
</dbReference>
<keyword evidence="2 6" id="KW-0813">Transport</keyword>
<dbReference type="PANTHER" id="PTHR11616:SF240">
    <property type="entry name" value="BLOATED TUBULES, ISOFORM B-RELATED"/>
    <property type="match status" value="1"/>
</dbReference>
<evidence type="ECO:0000256" key="2">
    <source>
        <dbReference type="ARBA" id="ARBA00022448"/>
    </source>
</evidence>
<evidence type="ECO:0000256" key="6">
    <source>
        <dbReference type="RuleBase" id="RU003732"/>
    </source>
</evidence>
<keyword evidence="4 8" id="KW-1133">Transmembrane helix</keyword>
<feature type="transmembrane region" description="Helical" evidence="8">
    <location>
        <begin position="479"/>
        <end position="503"/>
    </location>
</feature>
<feature type="transmembrane region" description="Helical" evidence="8">
    <location>
        <begin position="605"/>
        <end position="627"/>
    </location>
</feature>